<proteinExistence type="predicted"/>
<organism evidence="1 2">
    <name type="scientific">Reinekea thalattae</name>
    <dbReference type="NCBI Taxonomy" id="2593301"/>
    <lineage>
        <taxon>Bacteria</taxon>
        <taxon>Pseudomonadati</taxon>
        <taxon>Pseudomonadota</taxon>
        <taxon>Gammaproteobacteria</taxon>
        <taxon>Oceanospirillales</taxon>
        <taxon>Saccharospirillaceae</taxon>
        <taxon>Reinekea</taxon>
    </lineage>
</organism>
<gene>
    <name evidence="1" type="ORF">FME95_12865</name>
</gene>
<protein>
    <submittedName>
        <fullName evidence="1">Uncharacterized protein</fullName>
    </submittedName>
</protein>
<sequence length="111" mass="12346">MVIPSEYEKYSGEVFDPIDALDEIEKANAHINKFIEDMRSGNNPETNLDSLSLATDVLGLYAGYPSEAANMEGYIKSELAVSYIEVADLLIEWSAKMNALIKSRLMNRPKG</sequence>
<accession>A0A5C8Z2F3</accession>
<evidence type="ECO:0000313" key="2">
    <source>
        <dbReference type="Proteomes" id="UP000321764"/>
    </source>
</evidence>
<evidence type="ECO:0000313" key="1">
    <source>
        <dbReference type="EMBL" id="TXR51411.1"/>
    </source>
</evidence>
<dbReference type="RefSeq" id="WP_147714906.1">
    <property type="nucleotide sequence ID" value="NZ_VKAD01000003.1"/>
</dbReference>
<comment type="caution">
    <text evidence="1">The sequence shown here is derived from an EMBL/GenBank/DDBJ whole genome shotgun (WGS) entry which is preliminary data.</text>
</comment>
<dbReference type="EMBL" id="VKAD01000003">
    <property type="protein sequence ID" value="TXR51411.1"/>
    <property type="molecule type" value="Genomic_DNA"/>
</dbReference>
<reference evidence="1 2" key="1">
    <citation type="submission" date="2019-07" db="EMBL/GenBank/DDBJ databases">
        <title>Reinekea sp. strain SSH23 genome sequencing and assembly.</title>
        <authorList>
            <person name="Kim I."/>
        </authorList>
    </citation>
    <scope>NUCLEOTIDE SEQUENCE [LARGE SCALE GENOMIC DNA]</scope>
    <source>
        <strain evidence="1 2">SSH23</strain>
    </source>
</reference>
<keyword evidence="2" id="KW-1185">Reference proteome</keyword>
<dbReference type="AlphaFoldDB" id="A0A5C8Z2F3"/>
<name>A0A5C8Z2F3_9GAMM</name>
<dbReference type="Proteomes" id="UP000321764">
    <property type="component" value="Unassembled WGS sequence"/>
</dbReference>